<protein>
    <recommendedName>
        <fullName evidence="5">[Ribosomal protein bS18]-alanine N-acetyltransferase</fullName>
        <ecNumber evidence="5">2.3.1.266</ecNumber>
    </recommendedName>
</protein>
<dbReference type="InterPro" id="IPR050680">
    <property type="entry name" value="YpeA/RimI_acetyltransf"/>
</dbReference>
<dbReference type="PANTHER" id="PTHR43420">
    <property type="entry name" value="ACETYLTRANSFERASE"/>
    <property type="match status" value="1"/>
</dbReference>
<feature type="domain" description="N-acetyltransferase" evidence="6">
    <location>
        <begin position="13"/>
        <end position="159"/>
    </location>
</feature>
<evidence type="ECO:0000256" key="4">
    <source>
        <dbReference type="ARBA" id="ARBA00023315"/>
    </source>
</evidence>
<evidence type="ECO:0000256" key="3">
    <source>
        <dbReference type="ARBA" id="ARBA00022679"/>
    </source>
</evidence>
<evidence type="ECO:0000259" key="6">
    <source>
        <dbReference type="PROSITE" id="PS51186"/>
    </source>
</evidence>
<evidence type="ECO:0000313" key="8">
    <source>
        <dbReference type="Proteomes" id="UP001165541"/>
    </source>
</evidence>
<keyword evidence="7" id="KW-0687">Ribonucleoprotein</keyword>
<comment type="similarity">
    <text evidence="1 5">Belongs to the acetyltransferase family. RimI subfamily.</text>
</comment>
<dbReference type="GO" id="GO:0005840">
    <property type="term" value="C:ribosome"/>
    <property type="evidence" value="ECO:0007669"/>
    <property type="project" value="UniProtKB-KW"/>
</dbReference>
<feature type="active site" description="Proton acceptor" evidence="5">
    <location>
        <position position="115"/>
    </location>
</feature>
<dbReference type="InterPro" id="IPR000182">
    <property type="entry name" value="GNAT_dom"/>
</dbReference>
<comment type="catalytic activity">
    <reaction evidence="5">
        <text>N-terminal L-alanyl-[ribosomal protein bS18] + acetyl-CoA = N-terminal N(alpha)-acetyl-L-alanyl-[ribosomal protein bS18] + CoA + H(+)</text>
        <dbReference type="Rhea" id="RHEA:43756"/>
        <dbReference type="Rhea" id="RHEA-COMP:10676"/>
        <dbReference type="Rhea" id="RHEA-COMP:10677"/>
        <dbReference type="ChEBI" id="CHEBI:15378"/>
        <dbReference type="ChEBI" id="CHEBI:57287"/>
        <dbReference type="ChEBI" id="CHEBI:57288"/>
        <dbReference type="ChEBI" id="CHEBI:64718"/>
        <dbReference type="ChEBI" id="CHEBI:83683"/>
        <dbReference type="EC" id="2.3.1.266"/>
    </reaction>
</comment>
<dbReference type="RefSeq" id="WP_251776691.1">
    <property type="nucleotide sequence ID" value="NZ_JAMKFE010000002.1"/>
</dbReference>
<accession>A0ABT0YKW6</accession>
<feature type="active site" description="Proton donor" evidence="5">
    <location>
        <position position="127"/>
    </location>
</feature>
<dbReference type="NCBIfam" id="TIGR01575">
    <property type="entry name" value="rimI"/>
    <property type="match status" value="1"/>
</dbReference>
<dbReference type="PANTHER" id="PTHR43420:SF44">
    <property type="entry name" value="ACETYLTRANSFERASE YPEA"/>
    <property type="match status" value="1"/>
</dbReference>
<dbReference type="Proteomes" id="UP001165541">
    <property type="component" value="Unassembled WGS sequence"/>
</dbReference>
<reference evidence="7" key="1">
    <citation type="submission" date="2022-05" db="EMBL/GenBank/DDBJ databases">
        <title>Schlegelella sp. nov., isolated from mangrove soil.</title>
        <authorList>
            <person name="Liu Y."/>
            <person name="Ge X."/>
            <person name="Liu W."/>
        </authorList>
    </citation>
    <scope>NUCLEOTIDE SEQUENCE</scope>
    <source>
        <strain evidence="7">S2-27</strain>
    </source>
</reference>
<dbReference type="PROSITE" id="PS51186">
    <property type="entry name" value="GNAT"/>
    <property type="match status" value="1"/>
</dbReference>
<dbReference type="SUPFAM" id="SSF55729">
    <property type="entry name" value="Acyl-CoA N-acyltransferases (Nat)"/>
    <property type="match status" value="1"/>
</dbReference>
<comment type="caution">
    <text evidence="7">The sequence shown here is derived from an EMBL/GenBank/DDBJ whole genome shotgun (WGS) entry which is preliminary data.</text>
</comment>
<dbReference type="Gene3D" id="3.40.630.30">
    <property type="match status" value="1"/>
</dbReference>
<keyword evidence="2 5" id="KW-0963">Cytoplasm</keyword>
<sequence length="159" mass="17614">MNAAVRRPQPDARALVPMTVAALAEVLPVEQAAYEFPWTRGNFIDSLHAGYPAQVLRAPGAKLLGYFVAMSGVDEMHLLNITVAPAHQGCGHALFMLDAVQALARERHAEQLWLEVRVSNARARRIYERYGFRNVGLRKSYYPAAQGLREDAIVMSLGL</sequence>
<dbReference type="EC" id="2.3.1.266" evidence="5"/>
<organism evidence="7 8">
    <name type="scientific">Caldimonas mangrovi</name>
    <dbReference type="NCBI Taxonomy" id="2944811"/>
    <lineage>
        <taxon>Bacteria</taxon>
        <taxon>Pseudomonadati</taxon>
        <taxon>Pseudomonadota</taxon>
        <taxon>Betaproteobacteria</taxon>
        <taxon>Burkholderiales</taxon>
        <taxon>Sphaerotilaceae</taxon>
        <taxon>Caldimonas</taxon>
    </lineage>
</organism>
<comment type="function">
    <text evidence="5">Acetylates the N-terminal alanine of ribosomal protein bS18.</text>
</comment>
<dbReference type="Pfam" id="PF00583">
    <property type="entry name" value="Acetyltransf_1"/>
    <property type="match status" value="1"/>
</dbReference>
<dbReference type="GO" id="GO:0008999">
    <property type="term" value="F:protein-N-terminal-alanine acetyltransferase activity"/>
    <property type="evidence" value="ECO:0007669"/>
    <property type="project" value="UniProtKB-EC"/>
</dbReference>
<comment type="subcellular location">
    <subcellularLocation>
        <location evidence="5">Cytoplasm</location>
    </subcellularLocation>
</comment>
<dbReference type="InterPro" id="IPR006464">
    <property type="entry name" value="AcTrfase_RimI/Ard1"/>
</dbReference>
<evidence type="ECO:0000256" key="5">
    <source>
        <dbReference type="HAMAP-Rule" id="MF_02210"/>
    </source>
</evidence>
<dbReference type="EMBL" id="JAMKFE010000002">
    <property type="protein sequence ID" value="MCM5678543.1"/>
    <property type="molecule type" value="Genomic_DNA"/>
</dbReference>
<dbReference type="InterPro" id="IPR016181">
    <property type="entry name" value="Acyl_CoA_acyltransferase"/>
</dbReference>
<name>A0ABT0YKW6_9BURK</name>
<evidence type="ECO:0000256" key="1">
    <source>
        <dbReference type="ARBA" id="ARBA00005395"/>
    </source>
</evidence>
<gene>
    <name evidence="5 7" type="primary">rimI</name>
    <name evidence="7" type="ORF">M8A51_03240</name>
</gene>
<keyword evidence="8" id="KW-1185">Reference proteome</keyword>
<keyword evidence="7" id="KW-0689">Ribosomal protein</keyword>
<proteinExistence type="inferred from homology"/>
<dbReference type="InterPro" id="IPR043690">
    <property type="entry name" value="RimI"/>
</dbReference>
<feature type="binding site" evidence="5">
    <location>
        <position position="120"/>
    </location>
    <ligand>
        <name>acetyl-CoA</name>
        <dbReference type="ChEBI" id="CHEBI:57288"/>
    </ligand>
</feature>
<dbReference type="CDD" id="cd04301">
    <property type="entry name" value="NAT_SF"/>
    <property type="match status" value="1"/>
</dbReference>
<keyword evidence="4 5" id="KW-0012">Acyltransferase</keyword>
<dbReference type="HAMAP" id="MF_02210">
    <property type="entry name" value="RimI"/>
    <property type="match status" value="1"/>
</dbReference>
<comment type="caution">
    <text evidence="5">Lacks conserved residue(s) required for the propagation of feature annotation.</text>
</comment>
<keyword evidence="3 5" id="KW-0808">Transferase</keyword>
<evidence type="ECO:0000256" key="2">
    <source>
        <dbReference type="ARBA" id="ARBA00022490"/>
    </source>
</evidence>
<evidence type="ECO:0000313" key="7">
    <source>
        <dbReference type="EMBL" id="MCM5678543.1"/>
    </source>
</evidence>